<evidence type="ECO:0000313" key="2">
    <source>
        <dbReference type="EMBL" id="GIE52285.1"/>
    </source>
</evidence>
<gene>
    <name evidence="2" type="ORF">Ani05nite_58190</name>
</gene>
<keyword evidence="3" id="KW-1185">Reference proteome</keyword>
<feature type="transmembrane region" description="Helical" evidence="1">
    <location>
        <begin position="48"/>
        <end position="64"/>
    </location>
</feature>
<organism evidence="2 3">
    <name type="scientific">Actinoplanes nipponensis</name>
    <dbReference type="NCBI Taxonomy" id="135950"/>
    <lineage>
        <taxon>Bacteria</taxon>
        <taxon>Bacillati</taxon>
        <taxon>Actinomycetota</taxon>
        <taxon>Actinomycetes</taxon>
        <taxon>Micromonosporales</taxon>
        <taxon>Micromonosporaceae</taxon>
        <taxon>Actinoplanes</taxon>
    </lineage>
</organism>
<accession>A0A919JMZ6</accession>
<keyword evidence="1" id="KW-0812">Transmembrane</keyword>
<feature type="transmembrane region" description="Helical" evidence="1">
    <location>
        <begin position="132"/>
        <end position="155"/>
    </location>
</feature>
<feature type="transmembrane region" description="Helical" evidence="1">
    <location>
        <begin position="21"/>
        <end position="42"/>
    </location>
</feature>
<sequence>MLDGITRRIERTRTVAARATALPLLVRGGIALAFVLALLVAWPSALTSTRYVVLLGLAGVYPAIAPRGRGVTFAVLVVVGGWILDTTWYDARVALWRVLSLAALLYVGHTLAALAAVLPYDALVNVDVVGGWLVRALLVVLISAVLTVITLGLTAELAGGAFLVATLVGLAAAVAVTLLLGRLLRRS</sequence>
<dbReference type="AlphaFoldDB" id="A0A919JMZ6"/>
<dbReference type="Proteomes" id="UP000647172">
    <property type="component" value="Unassembled WGS sequence"/>
</dbReference>
<feature type="transmembrane region" description="Helical" evidence="1">
    <location>
        <begin position="71"/>
        <end position="89"/>
    </location>
</feature>
<dbReference type="EMBL" id="BOMQ01000066">
    <property type="protein sequence ID" value="GIE52285.1"/>
    <property type="molecule type" value="Genomic_DNA"/>
</dbReference>
<protein>
    <submittedName>
        <fullName evidence="2">Uncharacterized protein</fullName>
    </submittedName>
</protein>
<comment type="caution">
    <text evidence="2">The sequence shown here is derived from an EMBL/GenBank/DDBJ whole genome shotgun (WGS) entry which is preliminary data.</text>
</comment>
<keyword evidence="1" id="KW-1133">Transmembrane helix</keyword>
<proteinExistence type="predicted"/>
<feature type="transmembrane region" description="Helical" evidence="1">
    <location>
        <begin position="161"/>
        <end position="184"/>
    </location>
</feature>
<feature type="transmembrane region" description="Helical" evidence="1">
    <location>
        <begin position="95"/>
        <end position="120"/>
    </location>
</feature>
<evidence type="ECO:0000313" key="3">
    <source>
        <dbReference type="Proteomes" id="UP000647172"/>
    </source>
</evidence>
<dbReference type="RefSeq" id="WP_203773613.1">
    <property type="nucleotide sequence ID" value="NZ_BAAAYJ010000015.1"/>
</dbReference>
<keyword evidence="1" id="KW-0472">Membrane</keyword>
<name>A0A919JMZ6_9ACTN</name>
<evidence type="ECO:0000256" key="1">
    <source>
        <dbReference type="SAM" id="Phobius"/>
    </source>
</evidence>
<reference evidence="2" key="1">
    <citation type="submission" date="2021-01" db="EMBL/GenBank/DDBJ databases">
        <title>Whole genome shotgun sequence of Actinoplanes nipponensis NBRC 14063.</title>
        <authorList>
            <person name="Komaki H."/>
            <person name="Tamura T."/>
        </authorList>
    </citation>
    <scope>NUCLEOTIDE SEQUENCE</scope>
    <source>
        <strain evidence="2">NBRC 14063</strain>
    </source>
</reference>